<evidence type="ECO:0000256" key="2">
    <source>
        <dbReference type="SAM" id="SignalP"/>
    </source>
</evidence>
<feature type="signal peptide" evidence="2">
    <location>
        <begin position="1"/>
        <end position="24"/>
    </location>
</feature>
<evidence type="ECO:0000259" key="3">
    <source>
        <dbReference type="Pfam" id="PF04773"/>
    </source>
</evidence>
<dbReference type="Proteomes" id="UP000306340">
    <property type="component" value="Unassembled WGS sequence"/>
</dbReference>
<dbReference type="PANTHER" id="PTHR38731">
    <property type="entry name" value="LIPL45-RELATED LIPOPROTEIN-RELATED"/>
    <property type="match status" value="1"/>
</dbReference>
<feature type="compositionally biased region" description="Low complexity" evidence="1">
    <location>
        <begin position="326"/>
        <end position="341"/>
    </location>
</feature>
<comment type="caution">
    <text evidence="4">The sequence shown here is derived from an EMBL/GenBank/DDBJ whole genome shotgun (WGS) entry which is preliminary data.</text>
</comment>
<feature type="compositionally biased region" description="Acidic residues" evidence="1">
    <location>
        <begin position="271"/>
        <end position="292"/>
    </location>
</feature>
<gene>
    <name evidence="4" type="ORF">FAZ78_01050</name>
</gene>
<name>A0A4U0Z9T8_9RHOB</name>
<sequence>MKSILHPLLLSSAIGLGLASPLAAQEIGRVALSVSDVRGTPPGGAPRPLAIGTGVMADESVETAAAARADILFRDETSLSLGPSTRITLDRFVYDPAAGSGEMAVSLTRGALRFVGGALSEGRPAVVTTPTATIGIRGSSALITTNGAQTTAVFLAGDEMCLATQGNETCTSRIGGVINEEGYQGRVSAAGLDRLLAQVEGPVGAAAPGAGATDMGGLDLGRSVTPSTPPVSTRGRSLDPQAPEQRTEEEEATLSGRRPDPAGGPVPDMPEIPEEEIDPEFPEDPEFPDPEFPEPPPFCTESEECLPPPEFCVEPGYCLPDGPIPGGEFPEGPPESETGPF</sequence>
<organism evidence="4 5">
    <name type="scientific">Cereibacter changlensis</name>
    <dbReference type="NCBI Taxonomy" id="402884"/>
    <lineage>
        <taxon>Bacteria</taxon>
        <taxon>Pseudomonadati</taxon>
        <taxon>Pseudomonadota</taxon>
        <taxon>Alphaproteobacteria</taxon>
        <taxon>Rhodobacterales</taxon>
        <taxon>Paracoccaceae</taxon>
        <taxon>Cereibacter</taxon>
    </lineage>
</organism>
<dbReference type="PANTHER" id="PTHR38731:SF1">
    <property type="entry name" value="FECR PROTEIN DOMAIN-CONTAINING PROTEIN"/>
    <property type="match status" value="1"/>
</dbReference>
<feature type="region of interest" description="Disordered" evidence="1">
    <location>
        <begin position="207"/>
        <end position="341"/>
    </location>
</feature>
<evidence type="ECO:0000313" key="5">
    <source>
        <dbReference type="Proteomes" id="UP000306340"/>
    </source>
</evidence>
<evidence type="ECO:0000313" key="4">
    <source>
        <dbReference type="EMBL" id="TKA98353.1"/>
    </source>
</evidence>
<feature type="chain" id="PRO_5020395308" description="FecR protein domain-containing protein" evidence="2">
    <location>
        <begin position="25"/>
        <end position="341"/>
    </location>
</feature>
<dbReference type="EMBL" id="SWAU01000004">
    <property type="protein sequence ID" value="TKA98353.1"/>
    <property type="molecule type" value="Genomic_DNA"/>
</dbReference>
<protein>
    <recommendedName>
        <fullName evidence="3">FecR protein domain-containing protein</fullName>
    </recommendedName>
</protein>
<dbReference type="InterPro" id="IPR006860">
    <property type="entry name" value="FecR"/>
</dbReference>
<evidence type="ECO:0000256" key="1">
    <source>
        <dbReference type="SAM" id="MobiDB-lite"/>
    </source>
</evidence>
<accession>A0A4U0Z9T8</accession>
<feature type="domain" description="FecR protein" evidence="3">
    <location>
        <begin position="61"/>
        <end position="157"/>
    </location>
</feature>
<reference evidence="4 5" key="1">
    <citation type="submission" date="2019-04" db="EMBL/GenBank/DDBJ databases">
        <title>Crypto-aerobic microbial life in anoxic (sulfidic) marine sediments.</title>
        <authorList>
            <person name="Bhattacharya S."/>
            <person name="Roy C."/>
            <person name="Mondal N."/>
            <person name="Sarkar J."/>
            <person name="Mandal S."/>
            <person name="Rameez M.J."/>
            <person name="Ghosh W."/>
        </authorList>
    </citation>
    <scope>NUCLEOTIDE SEQUENCE [LARGE SCALE GENOMIC DNA]</scope>
    <source>
        <strain evidence="4 5">SBBC</strain>
    </source>
</reference>
<dbReference type="Pfam" id="PF04773">
    <property type="entry name" value="FecR"/>
    <property type="match status" value="1"/>
</dbReference>
<dbReference type="AlphaFoldDB" id="A0A4U0Z9T8"/>
<feature type="compositionally biased region" description="Polar residues" evidence="1">
    <location>
        <begin position="224"/>
        <end position="235"/>
    </location>
</feature>
<dbReference type="RefSeq" id="WP_136790929.1">
    <property type="nucleotide sequence ID" value="NZ_SWAU01000004.1"/>
</dbReference>
<feature type="compositionally biased region" description="Low complexity" evidence="1">
    <location>
        <begin position="207"/>
        <end position="217"/>
    </location>
</feature>
<proteinExistence type="predicted"/>
<keyword evidence="2" id="KW-0732">Signal</keyword>